<keyword evidence="2 5" id="KW-0812">Transmembrane</keyword>
<sequence>MKLLTDWGFTRVGWRNNQRGEYWVLAQVFLILSFLGLPVYQPAIINKSSNLIYFVWAVAFGLGLVATIFLLKGLRDLGSNLTPLPYPKNEGQLVQTGVYHIVRHPLYSGVILAALSWTVFALSLSHLVGSVILFAFFDAKARKEEAWLTQKYPDYPDYCQRVKKLIPGIY</sequence>
<proteinExistence type="predicted"/>
<dbReference type="OrthoDB" id="9789029at2"/>
<feature type="transmembrane region" description="Helical" evidence="5">
    <location>
        <begin position="51"/>
        <end position="71"/>
    </location>
</feature>
<dbReference type="AlphaFoldDB" id="A0A1U7HD92"/>
<dbReference type="EMBL" id="MRCC01000026">
    <property type="protein sequence ID" value="OKH21508.1"/>
    <property type="molecule type" value="Genomic_DNA"/>
</dbReference>
<gene>
    <name evidence="6" type="ORF">NIES1031_21630</name>
</gene>
<evidence type="ECO:0008006" key="8">
    <source>
        <dbReference type="Google" id="ProtNLM"/>
    </source>
</evidence>
<dbReference type="Pfam" id="PF04191">
    <property type="entry name" value="PEMT"/>
    <property type="match status" value="1"/>
</dbReference>
<feature type="transmembrane region" description="Helical" evidence="5">
    <location>
        <begin position="110"/>
        <end position="137"/>
    </location>
</feature>
<evidence type="ECO:0000313" key="6">
    <source>
        <dbReference type="EMBL" id="OKH21508.1"/>
    </source>
</evidence>
<evidence type="ECO:0000256" key="4">
    <source>
        <dbReference type="ARBA" id="ARBA00023136"/>
    </source>
</evidence>
<dbReference type="RefSeq" id="WP_073551514.1">
    <property type="nucleotide sequence ID" value="NZ_CAWMVK010000019.1"/>
</dbReference>
<reference evidence="6 7" key="1">
    <citation type="submission" date="2016-11" db="EMBL/GenBank/DDBJ databases">
        <title>Draft Genome Sequences of Nine Cyanobacterial Strains from Diverse Habitats.</title>
        <authorList>
            <person name="Zhu T."/>
            <person name="Hou S."/>
            <person name="Lu X."/>
            <person name="Hess W.R."/>
        </authorList>
    </citation>
    <scope>NUCLEOTIDE SEQUENCE [LARGE SCALE GENOMIC DNA]</scope>
    <source>
        <strain evidence="6 7">5.2 s.c.1</strain>
    </source>
</reference>
<keyword evidence="3 5" id="KW-1133">Transmembrane helix</keyword>
<comment type="subcellular location">
    <subcellularLocation>
        <location evidence="1">Endomembrane system</location>
        <topology evidence="1">Multi-pass membrane protein</topology>
    </subcellularLocation>
</comment>
<evidence type="ECO:0000313" key="7">
    <source>
        <dbReference type="Proteomes" id="UP000185984"/>
    </source>
</evidence>
<keyword evidence="4 5" id="KW-0472">Membrane</keyword>
<dbReference type="InterPro" id="IPR052527">
    <property type="entry name" value="Metal_cation-efflux_comp"/>
</dbReference>
<comment type="caution">
    <text evidence="6">The sequence shown here is derived from an EMBL/GenBank/DDBJ whole genome shotgun (WGS) entry which is preliminary data.</text>
</comment>
<keyword evidence="7" id="KW-1185">Reference proteome</keyword>
<dbReference type="Gene3D" id="1.20.120.1630">
    <property type="match status" value="1"/>
</dbReference>
<protein>
    <recommendedName>
        <fullName evidence="8">Protein-S-isoprenylcysteine methyltransferase</fullName>
    </recommendedName>
</protein>
<dbReference type="InterPro" id="IPR007318">
    <property type="entry name" value="Phopholipid_MeTrfase"/>
</dbReference>
<name>A0A1U7HD92_9CHRO</name>
<dbReference type="PANTHER" id="PTHR43847:SF1">
    <property type="entry name" value="BLL3993 PROTEIN"/>
    <property type="match status" value="1"/>
</dbReference>
<evidence type="ECO:0000256" key="5">
    <source>
        <dbReference type="SAM" id="Phobius"/>
    </source>
</evidence>
<evidence type="ECO:0000256" key="1">
    <source>
        <dbReference type="ARBA" id="ARBA00004127"/>
    </source>
</evidence>
<feature type="transmembrane region" description="Helical" evidence="5">
    <location>
        <begin position="20"/>
        <end position="39"/>
    </location>
</feature>
<evidence type="ECO:0000256" key="2">
    <source>
        <dbReference type="ARBA" id="ARBA00022692"/>
    </source>
</evidence>
<dbReference type="STRING" id="247279.NIES1031_21630"/>
<evidence type="ECO:0000256" key="3">
    <source>
        <dbReference type="ARBA" id="ARBA00022989"/>
    </source>
</evidence>
<organism evidence="6 7">
    <name type="scientific">Chroogloeocystis siderophila 5.2 s.c.1</name>
    <dbReference type="NCBI Taxonomy" id="247279"/>
    <lineage>
        <taxon>Bacteria</taxon>
        <taxon>Bacillati</taxon>
        <taxon>Cyanobacteriota</taxon>
        <taxon>Cyanophyceae</taxon>
        <taxon>Oscillatoriophycideae</taxon>
        <taxon>Chroococcales</taxon>
        <taxon>Chroococcaceae</taxon>
        <taxon>Chroogloeocystis</taxon>
    </lineage>
</organism>
<dbReference type="GO" id="GO:0012505">
    <property type="term" value="C:endomembrane system"/>
    <property type="evidence" value="ECO:0007669"/>
    <property type="project" value="UniProtKB-SubCell"/>
</dbReference>
<dbReference type="PANTHER" id="PTHR43847">
    <property type="entry name" value="BLL3993 PROTEIN"/>
    <property type="match status" value="1"/>
</dbReference>
<dbReference type="Proteomes" id="UP000185984">
    <property type="component" value="Unassembled WGS sequence"/>
</dbReference>
<accession>A0A1U7HD92</accession>